<dbReference type="AlphaFoldDB" id="G0U0T2"/>
<sequence length="1090" mass="119647">MNYLSSLYKDSMYGDLLDHNPFLSIAIVGNRASVIYESIVQHEDRSVHFNAMCVPDVRSLLSTKATREDTSADDGILKSNWCSKHLHSRFSCIVYEFDWDGIITSGMSGAQLCSICNELTEYVRSYRSKVVFILVTERARAAVDNPEDAMEKLRQEIKSHFDGAFEGVLPLYALGREQESAAHLAQTLEMLAMGYHTEELIRISGKNPPSDVKTVRCMFKKGWHCLVLKDAKAAVKSFRAGYDTLRETTSLFPAMEARVCATLFLRHLLHAAKEMTGILYDESYYRLCEEHIIWLGRASHPCAGENNSAAFFLRSLLIAECAEWLAHNTTDIPSSALAALLTTCLLAYKDALGIKGSVSRSEQNITPPSFLGVECRLKPHGDLFSSRAASEFVMKRVRELVASLSALTALSGEALHICARMSLLLNDPEGALSALQRLWELNAGSYRVAEACHDVLCRASVLASAGTQSKWDEEMVCSYLSLVFGPAPREKQGFYANCFRDMLKQVELHDIRLVYPRRGHFAPFTVLCRFSSDQSDSSTQPQLYLTFFSAAVELFTVDSISVTISHSQGDAEPILSSRAPAPDTVELSSQSPCVTTMPLELNGHGLYRCVSVRGRVTYAGVSLVVEWQFEGSGAQISETPLQDAFSQCPLFSAHKPYIHIVKPLCHVEITVPNCPTGIEGEIVSAEIVVRTDVELTGRGSIALTHISNVCEVVGDAFRESSVSHRNAAKVGTRSFLVDAPSTLSPALPFRVPVKFKLVRAGKYTLPVSLSYESANFSNVEVVQRMEVHVLYPFSPTFTVMKSLPLELKGEEDKPQLEANKVVGPFSALSVPEASCAFVHGEHHKLVHPREYLNDDMTALQGKKNILFYNTYTETKSCADLNISNGENIVLIATMKCQALFGVELLSLNAAVSNGATLLSLTAGSLPCHVGYLESLTVVARFRVSKTGKFPLGFLRLLISPGGGTQRVVSDMSLPEVVVDDNPLALTLTCPSTAVVGMPLLISCKVVNKTETAQHCVLEIENKEESVVCAATHWSFSMEPHSVYNTQLTLQPLVAGVLHLPSIHLRHASGIIFGTVASCQSDSQRICVLPF</sequence>
<dbReference type="VEuPathDB" id="TriTrypDB:TvY486_0802910"/>
<evidence type="ECO:0000313" key="1">
    <source>
        <dbReference type="EMBL" id="CCC49682.1"/>
    </source>
</evidence>
<name>G0U0T2_TRYVY</name>
<gene>
    <name evidence="1" type="ORF">TVY486_0802910</name>
</gene>
<reference evidence="1" key="1">
    <citation type="journal article" date="2012" name="Proc. Natl. Acad. Sci. U.S.A.">
        <title>Antigenic diversity is generated by distinct evolutionary mechanisms in African trypanosome species.</title>
        <authorList>
            <person name="Jackson A.P."/>
            <person name="Berry A."/>
            <person name="Aslett M."/>
            <person name="Allison H.C."/>
            <person name="Burton P."/>
            <person name="Vavrova-Anderson J."/>
            <person name="Brown R."/>
            <person name="Browne H."/>
            <person name="Corton N."/>
            <person name="Hauser H."/>
            <person name="Gamble J."/>
            <person name="Gilderthorp R."/>
            <person name="Marcello L."/>
            <person name="McQuillan J."/>
            <person name="Otto T.D."/>
            <person name="Quail M.A."/>
            <person name="Sanders M.J."/>
            <person name="van Tonder A."/>
            <person name="Ginger M.L."/>
            <person name="Field M.C."/>
            <person name="Barry J.D."/>
            <person name="Hertz-Fowler C."/>
            <person name="Berriman M."/>
        </authorList>
    </citation>
    <scope>NUCLEOTIDE SEQUENCE</scope>
    <source>
        <strain evidence="1">Y486</strain>
    </source>
</reference>
<dbReference type="PANTHER" id="PTHR14374">
    <property type="entry name" value="FOIE GRAS"/>
    <property type="match status" value="1"/>
</dbReference>
<protein>
    <recommendedName>
        <fullName evidence="2">Trafficking protein particle complex subunit 11 domain-containing protein</fullName>
    </recommendedName>
</protein>
<proteinExistence type="predicted"/>
<dbReference type="EMBL" id="HE573024">
    <property type="protein sequence ID" value="CCC49682.1"/>
    <property type="molecule type" value="Genomic_DNA"/>
</dbReference>
<organism evidence="1">
    <name type="scientific">Trypanosoma vivax (strain Y486)</name>
    <dbReference type="NCBI Taxonomy" id="1055687"/>
    <lineage>
        <taxon>Eukaryota</taxon>
        <taxon>Discoba</taxon>
        <taxon>Euglenozoa</taxon>
        <taxon>Kinetoplastea</taxon>
        <taxon>Metakinetoplastina</taxon>
        <taxon>Trypanosomatida</taxon>
        <taxon>Trypanosomatidae</taxon>
        <taxon>Trypanosoma</taxon>
        <taxon>Duttonella</taxon>
    </lineage>
</organism>
<dbReference type="PANTHER" id="PTHR14374:SF0">
    <property type="entry name" value="TRAFFICKING PROTEIN PARTICLE COMPLEX SUBUNIT 11"/>
    <property type="match status" value="1"/>
</dbReference>
<evidence type="ECO:0008006" key="2">
    <source>
        <dbReference type="Google" id="ProtNLM"/>
    </source>
</evidence>
<accession>G0U0T2</accession>